<accession>Q0RC15</accession>
<dbReference type="Proteomes" id="UP000000657">
    <property type="component" value="Chromosome"/>
</dbReference>
<dbReference type="HOGENOM" id="CLU_3396645_0_0_11"/>
<dbReference type="EMBL" id="CT573213">
    <property type="protein sequence ID" value="CAJ65015.1"/>
    <property type="molecule type" value="Genomic_DNA"/>
</dbReference>
<organism evidence="1 2">
    <name type="scientific">Frankia alni (strain DSM 45986 / CECT 9034 / ACN14a)</name>
    <dbReference type="NCBI Taxonomy" id="326424"/>
    <lineage>
        <taxon>Bacteria</taxon>
        <taxon>Bacillati</taxon>
        <taxon>Actinomycetota</taxon>
        <taxon>Actinomycetes</taxon>
        <taxon>Frankiales</taxon>
        <taxon>Frankiaceae</taxon>
        <taxon>Frankia</taxon>
    </lineage>
</organism>
<name>Q0RC15_FRAAA</name>
<proteinExistence type="predicted"/>
<keyword evidence="2" id="KW-1185">Reference proteome</keyword>
<evidence type="ECO:0000313" key="2">
    <source>
        <dbReference type="Proteomes" id="UP000000657"/>
    </source>
</evidence>
<reference evidence="1 2" key="1">
    <citation type="journal article" date="2007" name="Genome Res.">
        <title>Genome characteristics of facultatively symbiotic Frankia sp. strains reflect host range and host plant biogeography.</title>
        <authorList>
            <person name="Normand P."/>
            <person name="Lapierre P."/>
            <person name="Tisa L.S."/>
            <person name="Gogarten J.P."/>
            <person name="Alloisio N."/>
            <person name="Bagnarol E."/>
            <person name="Bassi C.A."/>
            <person name="Berry A.M."/>
            <person name="Bickhart D.M."/>
            <person name="Choisne N."/>
            <person name="Couloux A."/>
            <person name="Cournoyer B."/>
            <person name="Cruveiller S."/>
            <person name="Daubin V."/>
            <person name="Demange N."/>
            <person name="Francino M.P."/>
            <person name="Goltsman E."/>
            <person name="Huang Y."/>
            <person name="Kopp O.R."/>
            <person name="Labarre L."/>
            <person name="Lapidus A."/>
            <person name="Lavire C."/>
            <person name="Marechal J."/>
            <person name="Martinez M."/>
            <person name="Mastronunzio J.E."/>
            <person name="Mullin B.C."/>
            <person name="Niemann J."/>
            <person name="Pujic P."/>
            <person name="Rawnsley T."/>
            <person name="Rouy Z."/>
            <person name="Schenowitz C."/>
            <person name="Sellstedt A."/>
            <person name="Tavares F."/>
            <person name="Tomkins J.P."/>
            <person name="Vallenet D."/>
            <person name="Valverde C."/>
            <person name="Wall L.G."/>
            <person name="Wang Y."/>
            <person name="Medigue C."/>
            <person name="Benson D.R."/>
        </authorList>
    </citation>
    <scope>NUCLEOTIDE SEQUENCE [LARGE SCALE GENOMIC DNA]</scope>
    <source>
        <strain evidence="2">DSM 45986 / CECT 9034 / ACN14a</strain>
    </source>
</reference>
<gene>
    <name evidence="1" type="ordered locus">FRAAL6392</name>
</gene>
<sequence>MTLVSEIHVVTDPNPACRIRNRMGEGRPTVV</sequence>
<protein>
    <submittedName>
        <fullName evidence="1">Uncharacterized protein</fullName>
    </submittedName>
</protein>
<evidence type="ECO:0000313" key="1">
    <source>
        <dbReference type="EMBL" id="CAJ65015.1"/>
    </source>
</evidence>
<dbReference type="KEGG" id="fal:FRAAL6392"/>
<dbReference type="AlphaFoldDB" id="Q0RC15"/>